<organism evidence="7 8">
    <name type="scientific">Brassica cretica</name>
    <name type="common">Mustard</name>
    <dbReference type="NCBI Taxonomy" id="69181"/>
    <lineage>
        <taxon>Eukaryota</taxon>
        <taxon>Viridiplantae</taxon>
        <taxon>Streptophyta</taxon>
        <taxon>Embryophyta</taxon>
        <taxon>Tracheophyta</taxon>
        <taxon>Spermatophyta</taxon>
        <taxon>Magnoliopsida</taxon>
        <taxon>eudicotyledons</taxon>
        <taxon>Gunneridae</taxon>
        <taxon>Pentapetalae</taxon>
        <taxon>rosids</taxon>
        <taxon>malvids</taxon>
        <taxon>Brassicales</taxon>
        <taxon>Brassicaceae</taxon>
        <taxon>Brassiceae</taxon>
        <taxon>Brassica</taxon>
    </lineage>
</organism>
<evidence type="ECO:0000256" key="2">
    <source>
        <dbReference type="ARBA" id="ARBA00023125"/>
    </source>
</evidence>
<comment type="caution">
    <text evidence="7">The sequence shown here is derived from an EMBL/GenBank/DDBJ whole genome shotgun (WGS) entry which is preliminary data.</text>
</comment>
<dbReference type="Proteomes" id="UP000712281">
    <property type="component" value="Unassembled WGS sequence"/>
</dbReference>
<dbReference type="PANTHER" id="PTHR34564:SF9">
    <property type="entry name" value="PEPTIDYL-PROLYL CIS-TRANS ISOMERASE G"/>
    <property type="match status" value="1"/>
</dbReference>
<dbReference type="Gene3D" id="2.170.150.80">
    <property type="entry name" value="NAC domain"/>
    <property type="match status" value="1"/>
</dbReference>
<proteinExistence type="predicted"/>
<evidence type="ECO:0000256" key="5">
    <source>
        <dbReference type="SAM" id="Phobius"/>
    </source>
</evidence>
<evidence type="ECO:0000256" key="3">
    <source>
        <dbReference type="ARBA" id="ARBA00023163"/>
    </source>
</evidence>
<evidence type="ECO:0000313" key="7">
    <source>
        <dbReference type="EMBL" id="KAF2579066.1"/>
    </source>
</evidence>
<keyword evidence="5" id="KW-0472">Membrane</keyword>
<keyword evidence="3" id="KW-0804">Transcription</keyword>
<keyword evidence="1" id="KW-0805">Transcription regulation</keyword>
<reference evidence="7" key="1">
    <citation type="submission" date="2019-12" db="EMBL/GenBank/DDBJ databases">
        <title>Genome sequencing and annotation of Brassica cretica.</title>
        <authorList>
            <person name="Studholme D.J."/>
            <person name="Sarris P.F."/>
        </authorList>
    </citation>
    <scope>NUCLEOTIDE SEQUENCE</scope>
    <source>
        <strain evidence="7">PFS-001/15</strain>
        <tissue evidence="7">Leaf</tissue>
    </source>
</reference>
<dbReference type="PROSITE" id="PS51005">
    <property type="entry name" value="NAC"/>
    <property type="match status" value="1"/>
</dbReference>
<dbReference type="InterPro" id="IPR003441">
    <property type="entry name" value="NAC-dom"/>
</dbReference>
<dbReference type="PANTHER" id="PTHR34564">
    <property type="entry name" value="PEPTIDYL-PROLYL CIS-TRANS ISOMERASE G"/>
    <property type="match status" value="1"/>
</dbReference>
<name>A0A8S9JCL7_BRACR</name>
<accession>A0A8S9JCL7</accession>
<dbReference type="SUPFAM" id="SSF101941">
    <property type="entry name" value="NAC domain"/>
    <property type="match status" value="1"/>
</dbReference>
<keyword evidence="4" id="KW-0539">Nucleus</keyword>
<evidence type="ECO:0000256" key="1">
    <source>
        <dbReference type="ARBA" id="ARBA00023015"/>
    </source>
</evidence>
<dbReference type="InterPro" id="IPR036093">
    <property type="entry name" value="NAC_dom_sf"/>
</dbReference>
<dbReference type="AlphaFoldDB" id="A0A8S9JCL7"/>
<keyword evidence="5" id="KW-0812">Transmembrane</keyword>
<protein>
    <recommendedName>
        <fullName evidence="6">NAC domain-containing protein</fullName>
    </recommendedName>
</protein>
<feature type="domain" description="NAC" evidence="6">
    <location>
        <begin position="1"/>
        <end position="74"/>
    </location>
</feature>
<evidence type="ECO:0000313" key="8">
    <source>
        <dbReference type="Proteomes" id="UP000712281"/>
    </source>
</evidence>
<dbReference type="EMBL" id="QGKW02001660">
    <property type="protein sequence ID" value="KAF2579066.1"/>
    <property type="molecule type" value="Genomic_DNA"/>
</dbReference>
<dbReference type="GO" id="GO:0006355">
    <property type="term" value="P:regulation of DNA-templated transcription"/>
    <property type="evidence" value="ECO:0007669"/>
    <property type="project" value="InterPro"/>
</dbReference>
<dbReference type="GO" id="GO:0003677">
    <property type="term" value="F:DNA binding"/>
    <property type="evidence" value="ECO:0007669"/>
    <property type="project" value="UniProtKB-KW"/>
</dbReference>
<dbReference type="Pfam" id="PF02365">
    <property type="entry name" value="NAM"/>
    <property type="match status" value="1"/>
</dbReference>
<evidence type="ECO:0000256" key="4">
    <source>
        <dbReference type="ARBA" id="ARBA00023242"/>
    </source>
</evidence>
<keyword evidence="5" id="KW-1133">Transmembrane helix</keyword>
<sequence>MGYWKATGKERDVKSSSEVIGTKRTLVFHIGRAPKGERTEWIMHEYSMKGSPLCGTGFVGRGKMSRPIMLVFLLVILIVTSQFEWRQPLLELDAAPSLSQKHQQIAKREDAVKEKIILSQERHIQRLNELVRTLQMQLLRCKGQENETRNATETSRLSKQFIELERKHIVED</sequence>
<feature type="transmembrane region" description="Helical" evidence="5">
    <location>
        <begin position="68"/>
        <end position="85"/>
    </location>
</feature>
<gene>
    <name evidence="7" type="ORF">F2Q68_00000759</name>
</gene>
<keyword evidence="2" id="KW-0238">DNA-binding</keyword>
<evidence type="ECO:0000259" key="6">
    <source>
        <dbReference type="PROSITE" id="PS51005"/>
    </source>
</evidence>